<dbReference type="InterPro" id="IPR018627">
    <property type="entry name" value="ELP6"/>
</dbReference>
<dbReference type="RefSeq" id="XP_002837682.1">
    <property type="nucleotide sequence ID" value="XM_002837636.1"/>
</dbReference>
<dbReference type="GO" id="GO:0002098">
    <property type="term" value="P:tRNA wobble uridine modification"/>
    <property type="evidence" value="ECO:0007669"/>
    <property type="project" value="InterPro"/>
</dbReference>
<dbReference type="EMBL" id="FN430096">
    <property type="protein sequence ID" value="CAZ81873.1"/>
    <property type="molecule type" value="Genomic_DNA"/>
</dbReference>
<dbReference type="GeneID" id="9184446"/>
<evidence type="ECO:0000313" key="3">
    <source>
        <dbReference type="EMBL" id="CAZ81873.1"/>
    </source>
</evidence>
<reference evidence="3 4" key="1">
    <citation type="journal article" date="2010" name="Nature">
        <title>Perigord black truffle genome uncovers evolutionary origins and mechanisms of symbiosis.</title>
        <authorList>
            <person name="Martin F."/>
            <person name="Kohler A."/>
            <person name="Murat C."/>
            <person name="Balestrini R."/>
            <person name="Coutinho P.M."/>
            <person name="Jaillon O."/>
            <person name="Montanini B."/>
            <person name="Morin E."/>
            <person name="Noel B."/>
            <person name="Percudani R."/>
            <person name="Porcel B."/>
            <person name="Rubini A."/>
            <person name="Amicucci A."/>
            <person name="Amselem J."/>
            <person name="Anthouard V."/>
            <person name="Arcioni S."/>
            <person name="Artiguenave F."/>
            <person name="Aury J.M."/>
            <person name="Ballario P."/>
            <person name="Bolchi A."/>
            <person name="Brenna A."/>
            <person name="Brun A."/>
            <person name="Buee M."/>
            <person name="Cantarel B."/>
            <person name="Chevalier G."/>
            <person name="Couloux A."/>
            <person name="Da Silva C."/>
            <person name="Denoeud F."/>
            <person name="Duplessis S."/>
            <person name="Ghignone S."/>
            <person name="Hilselberger B."/>
            <person name="Iotti M."/>
            <person name="Marcais B."/>
            <person name="Mello A."/>
            <person name="Miranda M."/>
            <person name="Pacioni G."/>
            <person name="Quesneville H."/>
            <person name="Riccioni C."/>
            <person name="Ruotolo R."/>
            <person name="Splivallo R."/>
            <person name="Stocchi V."/>
            <person name="Tisserant E."/>
            <person name="Viscomi A.R."/>
            <person name="Zambonelli A."/>
            <person name="Zampieri E."/>
            <person name="Henrissat B."/>
            <person name="Lebrun M.H."/>
            <person name="Paolocci F."/>
            <person name="Bonfante P."/>
            <person name="Ottonello S."/>
            <person name="Wincker P."/>
        </authorList>
    </citation>
    <scope>NUCLEOTIDE SEQUENCE [LARGE SCALE GENOMIC DNA]</scope>
    <source>
        <strain evidence="3 4">Mel28</strain>
    </source>
</reference>
<evidence type="ECO:0000256" key="2">
    <source>
        <dbReference type="ARBA" id="ARBA00008837"/>
    </source>
</evidence>
<dbReference type="HOGENOM" id="CLU_059771_1_0_1"/>
<dbReference type="OMA" id="CISCRPL"/>
<comment type="pathway">
    <text evidence="1">tRNA modification; 5-methoxycarbonylmethyl-2-thiouridine-tRNA biosynthesis.</text>
</comment>
<organism evidence="3 4">
    <name type="scientific">Tuber melanosporum (strain Mel28)</name>
    <name type="common">Perigord black truffle</name>
    <dbReference type="NCBI Taxonomy" id="656061"/>
    <lineage>
        <taxon>Eukaryota</taxon>
        <taxon>Fungi</taxon>
        <taxon>Dikarya</taxon>
        <taxon>Ascomycota</taxon>
        <taxon>Pezizomycotina</taxon>
        <taxon>Pezizomycetes</taxon>
        <taxon>Pezizales</taxon>
        <taxon>Tuberaceae</taxon>
        <taxon>Tuber</taxon>
    </lineage>
</organism>
<dbReference type="eggNOG" id="KOG4723">
    <property type="taxonomic scope" value="Eukaryota"/>
</dbReference>
<comment type="similarity">
    <text evidence="2">Belongs to the ELP6 family.</text>
</comment>
<dbReference type="AlphaFoldDB" id="D5GBI0"/>
<keyword evidence="4" id="KW-1185">Reference proteome</keyword>
<dbReference type="UniPathway" id="UPA00988"/>
<dbReference type="KEGG" id="tml:GSTUM_00000507001"/>
<dbReference type="GO" id="GO:0033588">
    <property type="term" value="C:elongator holoenzyme complex"/>
    <property type="evidence" value="ECO:0007669"/>
    <property type="project" value="InterPro"/>
</dbReference>
<dbReference type="InParanoid" id="D5GBI0"/>
<dbReference type="InterPro" id="IPR027417">
    <property type="entry name" value="P-loop_NTPase"/>
</dbReference>
<name>D5GBI0_TUBMM</name>
<gene>
    <name evidence="3" type="ORF">GSTUM_00000507001</name>
</gene>
<protein>
    <submittedName>
        <fullName evidence="3">(Perigord truffle) hypothetical protein</fullName>
    </submittedName>
</protein>
<dbReference type="STRING" id="656061.D5GBI0"/>
<dbReference type="Gene3D" id="3.40.50.300">
    <property type="entry name" value="P-loop containing nucleotide triphosphate hydrolases"/>
    <property type="match status" value="1"/>
</dbReference>
<sequence>MPPQTPLTPYISPPKNPHTLTLLTSLLASPSSWLTHALLATHLTSDASVVLISLTQDRAFHVDGLRKLGVPLHHLDRSEKFTFLGITDSTSALTRSFSTTVLAAVESAARVSGGRGEGVVVVLESLDLLLQIGGEGGYVGVMDLVLREQEVAEHTVVSVNVDEALMRDEEHAAFVIGLGHVARRVFGLRGLETGVARDVSGVLRITAGGVGEDEGEGDGGGKEVLYFVGDGGGVEVFERGEVRGV</sequence>
<dbReference type="Proteomes" id="UP000006911">
    <property type="component" value="Unassembled WGS sequence"/>
</dbReference>
<proteinExistence type="inferred from homology"/>
<dbReference type="PANTHER" id="PTHR16184">
    <property type="entry name" value="ELONGATOR COMPLEX PROTEIN 6"/>
    <property type="match status" value="1"/>
</dbReference>
<evidence type="ECO:0000256" key="1">
    <source>
        <dbReference type="ARBA" id="ARBA00005043"/>
    </source>
</evidence>
<evidence type="ECO:0000313" key="4">
    <source>
        <dbReference type="Proteomes" id="UP000006911"/>
    </source>
</evidence>
<accession>D5GBI0</accession>
<dbReference type="PANTHER" id="PTHR16184:SF6">
    <property type="entry name" value="ELONGATOR COMPLEX PROTEIN 6"/>
    <property type="match status" value="1"/>
</dbReference>